<protein>
    <submittedName>
        <fullName evidence="1">Uncharacterized protein</fullName>
    </submittedName>
</protein>
<proteinExistence type="predicted"/>
<comment type="caution">
    <text evidence="1">The sequence shown here is derived from an EMBL/GenBank/DDBJ whole genome shotgun (WGS) entry which is preliminary data.</text>
</comment>
<evidence type="ECO:0000313" key="2">
    <source>
        <dbReference type="Proteomes" id="UP000807785"/>
    </source>
</evidence>
<organism evidence="1 2">
    <name type="scientific">Candidatus Methylophosphatis roskildensis</name>
    <dbReference type="NCBI Taxonomy" id="2899263"/>
    <lineage>
        <taxon>Bacteria</taxon>
        <taxon>Pseudomonadati</taxon>
        <taxon>Pseudomonadota</taxon>
        <taxon>Betaproteobacteria</taxon>
        <taxon>Nitrosomonadales</taxon>
        <taxon>Sterolibacteriaceae</taxon>
        <taxon>Candidatus Methylophosphatis</taxon>
    </lineage>
</organism>
<dbReference type="EMBL" id="JADJEV010000003">
    <property type="protein sequence ID" value="MBK6973699.1"/>
    <property type="molecule type" value="Genomic_DNA"/>
</dbReference>
<reference evidence="1" key="1">
    <citation type="submission" date="2020-10" db="EMBL/GenBank/DDBJ databases">
        <title>Connecting structure to function with the recovery of over 1000 high-quality activated sludge metagenome-assembled genomes encoding full-length rRNA genes using long-read sequencing.</title>
        <authorList>
            <person name="Singleton C.M."/>
            <person name="Petriglieri F."/>
            <person name="Kristensen J.M."/>
            <person name="Kirkegaard R.H."/>
            <person name="Michaelsen T.Y."/>
            <person name="Andersen M.H."/>
            <person name="Karst S.M."/>
            <person name="Dueholm M.S."/>
            <person name="Nielsen P.H."/>
            <person name="Albertsen M."/>
        </authorList>
    </citation>
    <scope>NUCLEOTIDE SEQUENCE</scope>
    <source>
        <strain evidence="1">Bjer_18-Q3-R1-45_BAT3C.347</strain>
    </source>
</reference>
<dbReference type="AlphaFoldDB" id="A0A9D7E423"/>
<gene>
    <name evidence="1" type="ORF">IPH26_12415</name>
</gene>
<accession>A0A9D7E423</accession>
<sequence>MRNDNIDQYDDDDFETCARPSADQFRRPLRHGEVVPPIPSIYEQLAMASMTPMRSGKAASR</sequence>
<evidence type="ECO:0000313" key="1">
    <source>
        <dbReference type="EMBL" id="MBK6973699.1"/>
    </source>
</evidence>
<dbReference type="Proteomes" id="UP000807785">
    <property type="component" value="Unassembled WGS sequence"/>
</dbReference>
<name>A0A9D7E423_9PROT</name>